<evidence type="ECO:0000313" key="2">
    <source>
        <dbReference type="EnsemblPlants" id="OBART11G14910.1"/>
    </source>
</evidence>
<dbReference type="Gramene" id="OBART11G14910.2">
    <property type="protein sequence ID" value="OBART11G14910.2"/>
    <property type="gene ID" value="OBART11G14910"/>
</dbReference>
<evidence type="ECO:0000313" key="3">
    <source>
        <dbReference type="Proteomes" id="UP000026960"/>
    </source>
</evidence>
<reference evidence="2" key="1">
    <citation type="journal article" date="2009" name="Rice">
        <title>De Novo Next Generation Sequencing of Plant Genomes.</title>
        <authorList>
            <person name="Rounsley S."/>
            <person name="Marri P.R."/>
            <person name="Yu Y."/>
            <person name="He R."/>
            <person name="Sisneros N."/>
            <person name="Goicoechea J.L."/>
            <person name="Lee S.J."/>
            <person name="Angelova A."/>
            <person name="Kudrna D."/>
            <person name="Luo M."/>
            <person name="Affourtit J."/>
            <person name="Desany B."/>
            <person name="Knight J."/>
            <person name="Niazi F."/>
            <person name="Egholm M."/>
            <person name="Wing R.A."/>
        </authorList>
    </citation>
    <scope>NUCLEOTIDE SEQUENCE [LARGE SCALE GENOMIC DNA]</scope>
    <source>
        <strain evidence="2">IRGC 105608</strain>
    </source>
</reference>
<dbReference type="EnsemblPlants" id="OBART11G14910.1">
    <property type="protein sequence ID" value="OBART11G14910.1"/>
    <property type="gene ID" value="OBART11G14910"/>
</dbReference>
<sequence>MAVPWAGPSGLPRCRRPRPTSSTAGLRLFGSSPAAGGGGGDRVPPSPPPLRPASYPPVPPTTPRARVRTPPPASMGASTNARDRAIAGRSTIRTPEKRSSDLSQASEITQHVDPGYYRRNFHIPAVMEQLPWQANRAMDWLAMAAGYNELFISLISSDDMKGVPSPMSIKQTDIEFALATTITSAMKFIADLTLKEMIPKKCYGLMALY</sequence>
<dbReference type="AlphaFoldDB" id="A0A0D3HMA3"/>
<feature type="compositionally biased region" description="Pro residues" evidence="1">
    <location>
        <begin position="44"/>
        <end position="62"/>
    </location>
</feature>
<name>A0A0D3HMA3_9ORYZ</name>
<proteinExistence type="predicted"/>
<dbReference type="HOGENOM" id="CLU_1317200_0_0_1"/>
<feature type="region of interest" description="Disordered" evidence="1">
    <location>
        <begin position="1"/>
        <end position="107"/>
    </location>
</feature>
<keyword evidence="3" id="KW-1185">Reference proteome</keyword>
<protein>
    <submittedName>
        <fullName evidence="2">Uncharacterized protein</fullName>
    </submittedName>
</protein>
<dbReference type="EnsemblPlants" id="OBART11G14910.2">
    <property type="protein sequence ID" value="OBART11G14910.2"/>
    <property type="gene ID" value="OBART11G14910"/>
</dbReference>
<dbReference type="Gramene" id="OBART11G14910.1">
    <property type="protein sequence ID" value="OBART11G14910.1"/>
    <property type="gene ID" value="OBART11G14910"/>
</dbReference>
<accession>A0A0D3HMA3</accession>
<evidence type="ECO:0000256" key="1">
    <source>
        <dbReference type="SAM" id="MobiDB-lite"/>
    </source>
</evidence>
<dbReference type="PaxDb" id="65489-OBART11G14910.2"/>
<reference evidence="2" key="2">
    <citation type="submission" date="2015-03" db="UniProtKB">
        <authorList>
            <consortium name="EnsemblPlants"/>
        </authorList>
    </citation>
    <scope>IDENTIFICATION</scope>
</reference>
<organism evidence="2">
    <name type="scientific">Oryza barthii</name>
    <dbReference type="NCBI Taxonomy" id="65489"/>
    <lineage>
        <taxon>Eukaryota</taxon>
        <taxon>Viridiplantae</taxon>
        <taxon>Streptophyta</taxon>
        <taxon>Embryophyta</taxon>
        <taxon>Tracheophyta</taxon>
        <taxon>Spermatophyta</taxon>
        <taxon>Magnoliopsida</taxon>
        <taxon>Liliopsida</taxon>
        <taxon>Poales</taxon>
        <taxon>Poaceae</taxon>
        <taxon>BOP clade</taxon>
        <taxon>Oryzoideae</taxon>
        <taxon>Oryzeae</taxon>
        <taxon>Oryzinae</taxon>
        <taxon>Oryza</taxon>
    </lineage>
</organism>
<dbReference type="Proteomes" id="UP000026960">
    <property type="component" value="Chromosome 11"/>
</dbReference>